<dbReference type="NCBIfam" id="TIGR00326">
    <property type="entry name" value="eubact_ribD"/>
    <property type="match status" value="1"/>
</dbReference>
<dbReference type="UniPathway" id="UPA00275">
    <property type="reaction ID" value="UER00401"/>
</dbReference>
<dbReference type="CDD" id="cd01284">
    <property type="entry name" value="Riboflavin_deaminase-reductase"/>
    <property type="match status" value="1"/>
</dbReference>
<proteinExistence type="predicted"/>
<dbReference type="AlphaFoldDB" id="A0A7Z1MXG5"/>
<dbReference type="RefSeq" id="WP_154700789.1">
    <property type="nucleotide sequence ID" value="NZ_PGWZ01000719.1"/>
</dbReference>
<dbReference type="PROSITE" id="PS00903">
    <property type="entry name" value="CYT_DCMP_DEAMINASES_1"/>
    <property type="match status" value="1"/>
</dbReference>
<reference evidence="6 7" key="1">
    <citation type="submission" date="2017-11" db="EMBL/GenBank/DDBJ databases">
        <authorList>
            <person name="Founou R.C."/>
            <person name="Founou L."/>
            <person name="Allam M."/>
            <person name="Ismail A."/>
            <person name="Essack S.Y."/>
        </authorList>
    </citation>
    <scope>NUCLEOTIDE SEQUENCE [LARGE SCALE GENOMIC DNA]</scope>
    <source>
        <strain evidence="6 7">G703N2B1</strain>
    </source>
</reference>
<dbReference type="InterPro" id="IPR002125">
    <property type="entry name" value="CMP_dCMP_dom"/>
</dbReference>
<protein>
    <recommendedName>
        <fullName evidence="2">diaminohydroxyphosphoribosylaminopyrimidine deaminase</fullName>
        <ecNumber evidence="2">3.5.4.26</ecNumber>
    </recommendedName>
</protein>
<dbReference type="Gene3D" id="3.40.140.10">
    <property type="entry name" value="Cytidine Deaminase, domain 2"/>
    <property type="match status" value="1"/>
</dbReference>
<comment type="caution">
    <text evidence="6">The sequence shown here is derived from an EMBL/GenBank/DDBJ whole genome shotgun (WGS) entry which is preliminary data.</text>
</comment>
<dbReference type="InterPro" id="IPR016193">
    <property type="entry name" value="Cytidine_deaminase-like"/>
</dbReference>
<evidence type="ECO:0000259" key="5">
    <source>
        <dbReference type="PROSITE" id="PS51747"/>
    </source>
</evidence>
<sequence length="156" mass="16737">MSRFMDDAIQLAKMVNGQTGVNPPVGSVVVKNGRIVGLGAHLKKGDKHAEVQAIEMAGLNTQGATIYVSLEPCTHHGSTPPCVDKIIEAGISKVIYAVKDTTLVSKGDEILREAGIEVEFQYNENAAALERDFFTAKRNEVPEVTVKVSSSLDGKQ</sequence>
<dbReference type="PANTHER" id="PTHR11079">
    <property type="entry name" value="CYTOSINE DEAMINASE FAMILY MEMBER"/>
    <property type="match status" value="1"/>
</dbReference>
<evidence type="ECO:0000256" key="3">
    <source>
        <dbReference type="ARBA" id="ARBA00022723"/>
    </source>
</evidence>
<evidence type="ECO:0000256" key="4">
    <source>
        <dbReference type="ARBA" id="ARBA00022833"/>
    </source>
</evidence>
<dbReference type="GO" id="GO:0008835">
    <property type="term" value="F:diaminohydroxyphosphoribosylaminopyrimidine deaminase activity"/>
    <property type="evidence" value="ECO:0007669"/>
    <property type="project" value="UniProtKB-EC"/>
</dbReference>
<evidence type="ECO:0000256" key="1">
    <source>
        <dbReference type="ARBA" id="ARBA00004882"/>
    </source>
</evidence>
<dbReference type="Pfam" id="PF00383">
    <property type="entry name" value="dCMP_cyt_deam_1"/>
    <property type="match status" value="1"/>
</dbReference>
<dbReference type="PROSITE" id="PS51747">
    <property type="entry name" value="CYT_DCMP_DEAMINASES_2"/>
    <property type="match status" value="1"/>
</dbReference>
<accession>A0A7Z1MXG5</accession>
<dbReference type="GO" id="GO:0008270">
    <property type="term" value="F:zinc ion binding"/>
    <property type="evidence" value="ECO:0007669"/>
    <property type="project" value="InterPro"/>
</dbReference>
<dbReference type="EC" id="3.5.4.26" evidence="2"/>
<dbReference type="PANTHER" id="PTHR11079:SF162">
    <property type="entry name" value="RIBOFLAVIN BIOSYNTHESIS PROTEIN PYRD, CHLOROPLASTIC"/>
    <property type="match status" value="1"/>
</dbReference>
<name>A0A7Z1MXG5_STAAU</name>
<keyword evidence="4" id="KW-0862">Zinc</keyword>
<dbReference type="Proteomes" id="UP000238775">
    <property type="component" value="Unassembled WGS sequence"/>
</dbReference>
<dbReference type="EMBL" id="PGWZ01000719">
    <property type="protein sequence ID" value="PPJ68489.1"/>
    <property type="molecule type" value="Genomic_DNA"/>
</dbReference>
<organism evidence="6 7">
    <name type="scientific">Staphylococcus aureus</name>
    <dbReference type="NCBI Taxonomy" id="1280"/>
    <lineage>
        <taxon>Bacteria</taxon>
        <taxon>Bacillati</taxon>
        <taxon>Bacillota</taxon>
        <taxon>Bacilli</taxon>
        <taxon>Bacillales</taxon>
        <taxon>Staphylococcaceae</taxon>
        <taxon>Staphylococcus</taxon>
    </lineage>
</organism>
<gene>
    <name evidence="6" type="primary">ribD</name>
    <name evidence="6" type="ORF">CV021_17440</name>
</gene>
<evidence type="ECO:0000313" key="7">
    <source>
        <dbReference type="Proteomes" id="UP000238775"/>
    </source>
</evidence>
<dbReference type="SUPFAM" id="SSF53927">
    <property type="entry name" value="Cytidine deaminase-like"/>
    <property type="match status" value="1"/>
</dbReference>
<evidence type="ECO:0000256" key="2">
    <source>
        <dbReference type="ARBA" id="ARBA00012766"/>
    </source>
</evidence>
<keyword evidence="3" id="KW-0479">Metal-binding</keyword>
<feature type="domain" description="CMP/dCMP-type deaminase" evidence="5">
    <location>
        <begin position="1"/>
        <end position="118"/>
    </location>
</feature>
<dbReference type="InterPro" id="IPR016192">
    <property type="entry name" value="APOBEC/CMP_deaminase_Zn-bd"/>
</dbReference>
<evidence type="ECO:0000313" key="6">
    <source>
        <dbReference type="EMBL" id="PPJ68489.1"/>
    </source>
</evidence>
<feature type="non-terminal residue" evidence="6">
    <location>
        <position position="156"/>
    </location>
</feature>
<dbReference type="InterPro" id="IPR004794">
    <property type="entry name" value="Eubact_RibD"/>
</dbReference>
<comment type="pathway">
    <text evidence="1">Cofactor biosynthesis; riboflavin biosynthesis; 5-amino-6-(D-ribitylamino)uracil from GTP: step 2/4.</text>
</comment>
<dbReference type="GO" id="GO:0009231">
    <property type="term" value="P:riboflavin biosynthetic process"/>
    <property type="evidence" value="ECO:0007669"/>
    <property type="project" value="UniProtKB-UniPathway"/>
</dbReference>